<protein>
    <submittedName>
        <fullName evidence="1">Uncharacterized protein</fullName>
    </submittedName>
</protein>
<reference evidence="1 2" key="1">
    <citation type="journal article" date="2019" name="Commun. Biol.">
        <title>The bagworm genome reveals a unique fibroin gene that provides high tensile strength.</title>
        <authorList>
            <person name="Kono N."/>
            <person name="Nakamura H."/>
            <person name="Ohtoshi R."/>
            <person name="Tomita M."/>
            <person name="Numata K."/>
            <person name="Arakawa K."/>
        </authorList>
    </citation>
    <scope>NUCLEOTIDE SEQUENCE [LARGE SCALE GENOMIC DNA]</scope>
</reference>
<dbReference type="Proteomes" id="UP000299102">
    <property type="component" value="Unassembled WGS sequence"/>
</dbReference>
<keyword evidence="2" id="KW-1185">Reference proteome</keyword>
<organism evidence="1 2">
    <name type="scientific">Eumeta variegata</name>
    <name type="common">Bagworm moth</name>
    <name type="synonym">Eumeta japonica</name>
    <dbReference type="NCBI Taxonomy" id="151549"/>
    <lineage>
        <taxon>Eukaryota</taxon>
        <taxon>Metazoa</taxon>
        <taxon>Ecdysozoa</taxon>
        <taxon>Arthropoda</taxon>
        <taxon>Hexapoda</taxon>
        <taxon>Insecta</taxon>
        <taxon>Pterygota</taxon>
        <taxon>Neoptera</taxon>
        <taxon>Endopterygota</taxon>
        <taxon>Lepidoptera</taxon>
        <taxon>Glossata</taxon>
        <taxon>Ditrysia</taxon>
        <taxon>Tineoidea</taxon>
        <taxon>Psychidae</taxon>
        <taxon>Oiketicinae</taxon>
        <taxon>Eumeta</taxon>
    </lineage>
</organism>
<proteinExistence type="predicted"/>
<sequence length="105" mass="11452">MGQFYNKTKFPKDIQGTLVYDSNDRLSCIRKLMQNNTAPAGGGRRAAAPSRFAPPAPALYGTTDIITRNYGVLVRVKIATASNARNDRAPRSGLCYRSLASLAHH</sequence>
<accession>A0A4C1T4U0</accession>
<gene>
    <name evidence="1" type="ORF">EVAR_4082_1</name>
</gene>
<dbReference type="AlphaFoldDB" id="A0A4C1T4U0"/>
<evidence type="ECO:0000313" key="1">
    <source>
        <dbReference type="EMBL" id="GBP09226.1"/>
    </source>
</evidence>
<evidence type="ECO:0000313" key="2">
    <source>
        <dbReference type="Proteomes" id="UP000299102"/>
    </source>
</evidence>
<dbReference type="EMBL" id="BGZK01000034">
    <property type="protein sequence ID" value="GBP09226.1"/>
    <property type="molecule type" value="Genomic_DNA"/>
</dbReference>
<comment type="caution">
    <text evidence="1">The sequence shown here is derived from an EMBL/GenBank/DDBJ whole genome shotgun (WGS) entry which is preliminary data.</text>
</comment>
<name>A0A4C1T4U0_EUMVA</name>